<dbReference type="EMBL" id="QEAP01000005">
    <property type="protein sequence ID" value="TPX78338.1"/>
    <property type="molecule type" value="Genomic_DNA"/>
</dbReference>
<protein>
    <recommendedName>
        <fullName evidence="7">Anaphase-promoting complex subunit 4 WD40 domain-containing protein</fullName>
    </recommendedName>
</protein>
<dbReference type="Pfam" id="PF00400">
    <property type="entry name" value="WD40"/>
    <property type="match status" value="3"/>
</dbReference>
<dbReference type="OrthoDB" id="2414538at2759"/>
<dbReference type="PROSITE" id="PS50082">
    <property type="entry name" value="WD_REPEATS_2"/>
    <property type="match status" value="2"/>
</dbReference>
<feature type="compositionally biased region" description="Acidic residues" evidence="4">
    <location>
        <begin position="489"/>
        <end position="514"/>
    </location>
</feature>
<accession>A0A507FSP3</accession>
<evidence type="ECO:0000256" key="3">
    <source>
        <dbReference type="PROSITE-ProRule" id="PRU00221"/>
    </source>
</evidence>
<gene>
    <name evidence="5" type="ORF">CcCBS67573_g00369</name>
</gene>
<dbReference type="InterPro" id="IPR045151">
    <property type="entry name" value="DCAF8"/>
</dbReference>
<dbReference type="InterPro" id="IPR001680">
    <property type="entry name" value="WD40_rpt"/>
</dbReference>
<dbReference type="STRING" id="246404.A0A507FSP3"/>
<keyword evidence="6" id="KW-1185">Reference proteome</keyword>
<keyword evidence="1 3" id="KW-0853">WD repeat</keyword>
<dbReference type="InterPro" id="IPR015943">
    <property type="entry name" value="WD40/YVTN_repeat-like_dom_sf"/>
</dbReference>
<proteinExistence type="predicted"/>
<dbReference type="AlphaFoldDB" id="A0A507FSP3"/>
<dbReference type="PANTHER" id="PTHR15574">
    <property type="entry name" value="WD REPEAT DOMAIN-CONTAINING FAMILY"/>
    <property type="match status" value="1"/>
</dbReference>
<organism evidence="5 6">
    <name type="scientific">Chytriomyces confervae</name>
    <dbReference type="NCBI Taxonomy" id="246404"/>
    <lineage>
        <taxon>Eukaryota</taxon>
        <taxon>Fungi</taxon>
        <taxon>Fungi incertae sedis</taxon>
        <taxon>Chytridiomycota</taxon>
        <taxon>Chytridiomycota incertae sedis</taxon>
        <taxon>Chytridiomycetes</taxon>
        <taxon>Chytridiales</taxon>
        <taxon>Chytriomycetaceae</taxon>
        <taxon>Chytriomyces</taxon>
    </lineage>
</organism>
<dbReference type="SUPFAM" id="SSF50978">
    <property type="entry name" value="WD40 repeat-like"/>
    <property type="match status" value="1"/>
</dbReference>
<reference evidence="5 6" key="1">
    <citation type="journal article" date="2019" name="Sci. Rep.">
        <title>Comparative genomics of chytrid fungi reveal insights into the obligate biotrophic and pathogenic lifestyle of Synchytrium endobioticum.</title>
        <authorList>
            <person name="van de Vossenberg B.T.L.H."/>
            <person name="Warris S."/>
            <person name="Nguyen H.D.T."/>
            <person name="van Gent-Pelzer M.P.E."/>
            <person name="Joly D.L."/>
            <person name="van de Geest H.C."/>
            <person name="Bonants P.J.M."/>
            <person name="Smith D.S."/>
            <person name="Levesque C.A."/>
            <person name="van der Lee T.A.J."/>
        </authorList>
    </citation>
    <scope>NUCLEOTIDE SEQUENCE [LARGE SCALE GENOMIC DNA]</scope>
    <source>
        <strain evidence="5 6">CBS 675.73</strain>
    </source>
</reference>
<evidence type="ECO:0000256" key="4">
    <source>
        <dbReference type="SAM" id="MobiDB-lite"/>
    </source>
</evidence>
<keyword evidence="2" id="KW-0677">Repeat</keyword>
<evidence type="ECO:0008006" key="7">
    <source>
        <dbReference type="Google" id="ProtNLM"/>
    </source>
</evidence>
<sequence>MQTLNALGRRDRSEASVLSEAGRLSVQPGKLNGHSGCVNSLAWSNDGSLLVSGSDDLRLNLWDPMLDSPLLASFHTGFSRNVFSAKFMAGEHSAIAACAADGAVRFIRVAESRIESNGLFKCHSDMAFEVCSDPQNSNVFLSCSDDGTVNQYDTRLASECACTNYCNTHVLIDVNRSHARHPSTRVRPVHTTPRKRYAKTLRPQSTNDTGLGGGAARNRRFPFFSAPSGTGVAAMSIHPVQTQYLALGCSDDIVRVYDQRMLKLPGTIDNTSGEQSGGECGEVYNFLPAKFVYRPTTTMDEESGVQGGGIHRANIVPHKITSLKFDPCGLTMDLLVSYSDEKVYLIRPMDGAEEFESRNDLDRSLSLPEERGEKDLIRGYQGHRNRQTMIKEAYFYGPRSECVMSGSDDGTVVVWDKATGKMINRVKADKSVVNCIAPNPRNNSMLCCSGIDNNIKVLLSTAETTWLEQNKATELAKSAAGQRTTSESGWDDDDSDAADDEDEDNQDEDDDEDGLPAVVRPDVLLMYLAQLGVDIEELIGGRGGSSGGEEENG</sequence>
<evidence type="ECO:0000313" key="5">
    <source>
        <dbReference type="EMBL" id="TPX78338.1"/>
    </source>
</evidence>
<dbReference type="PROSITE" id="PS50294">
    <property type="entry name" value="WD_REPEATS_REGION"/>
    <property type="match status" value="1"/>
</dbReference>
<dbReference type="GO" id="GO:0080008">
    <property type="term" value="C:Cul4-RING E3 ubiquitin ligase complex"/>
    <property type="evidence" value="ECO:0007669"/>
    <property type="project" value="TreeGrafter"/>
</dbReference>
<dbReference type="InterPro" id="IPR036322">
    <property type="entry name" value="WD40_repeat_dom_sf"/>
</dbReference>
<feature type="repeat" description="WD" evidence="3">
    <location>
        <begin position="396"/>
        <end position="425"/>
    </location>
</feature>
<evidence type="ECO:0000313" key="6">
    <source>
        <dbReference type="Proteomes" id="UP000320333"/>
    </source>
</evidence>
<feature type="region of interest" description="Disordered" evidence="4">
    <location>
        <begin position="474"/>
        <end position="519"/>
    </location>
</feature>
<evidence type="ECO:0000256" key="1">
    <source>
        <dbReference type="ARBA" id="ARBA00022574"/>
    </source>
</evidence>
<dbReference type="Gene3D" id="2.130.10.10">
    <property type="entry name" value="YVTN repeat-like/Quinoprotein amine dehydrogenase"/>
    <property type="match status" value="3"/>
</dbReference>
<dbReference type="SMART" id="SM00320">
    <property type="entry name" value="WD40"/>
    <property type="match status" value="6"/>
</dbReference>
<evidence type="ECO:0000256" key="2">
    <source>
        <dbReference type="ARBA" id="ARBA00022737"/>
    </source>
</evidence>
<name>A0A507FSP3_9FUNG</name>
<comment type="caution">
    <text evidence="5">The sequence shown here is derived from an EMBL/GenBank/DDBJ whole genome shotgun (WGS) entry which is preliminary data.</text>
</comment>
<dbReference type="GO" id="GO:0005737">
    <property type="term" value="C:cytoplasm"/>
    <property type="evidence" value="ECO:0007669"/>
    <property type="project" value="TreeGrafter"/>
</dbReference>
<dbReference type="Proteomes" id="UP000320333">
    <property type="component" value="Unassembled WGS sequence"/>
</dbReference>
<feature type="repeat" description="WD" evidence="3">
    <location>
        <begin position="31"/>
        <end position="63"/>
    </location>
</feature>